<dbReference type="GO" id="GO:0008270">
    <property type="term" value="F:zinc ion binding"/>
    <property type="evidence" value="ECO:0007669"/>
    <property type="project" value="InterPro"/>
</dbReference>
<evidence type="ECO:0000313" key="5">
    <source>
        <dbReference type="Proteomes" id="UP000530670"/>
    </source>
</evidence>
<dbReference type="PANTHER" id="PTHR35392">
    <property type="entry name" value="ZN(II)2CYS6 TRANSCRIPTION FACTOR (EUROFUNG)-RELATED-RELATED"/>
    <property type="match status" value="1"/>
</dbReference>
<dbReference type="Proteomes" id="UP000530670">
    <property type="component" value="Unassembled WGS sequence"/>
</dbReference>
<dbReference type="RefSeq" id="XP_037199039.1">
    <property type="nucleotide sequence ID" value="XM_037347134.1"/>
</dbReference>
<proteinExistence type="predicted"/>
<keyword evidence="1" id="KW-0539">Nucleus</keyword>
<dbReference type="InterPro" id="IPR001138">
    <property type="entry name" value="Zn2Cys6_DnaBD"/>
</dbReference>
<name>A0A8H5QDD4_9HYPO</name>
<dbReference type="GO" id="GO:0000981">
    <property type="term" value="F:DNA-binding transcription factor activity, RNA polymerase II-specific"/>
    <property type="evidence" value="ECO:0007669"/>
    <property type="project" value="InterPro"/>
</dbReference>
<comment type="caution">
    <text evidence="4">The sequence shown here is derived from an EMBL/GenBank/DDBJ whole genome shotgun (WGS) entry which is preliminary data.</text>
</comment>
<dbReference type="AlphaFoldDB" id="A0A8H5QDD4"/>
<dbReference type="PANTHER" id="PTHR35392:SF2">
    <property type="entry name" value="ZN(II)2CYS6 TRANSCRIPTION FACTOR (EUROFUNG)"/>
    <property type="match status" value="1"/>
</dbReference>
<dbReference type="GeneID" id="59299404"/>
<gene>
    <name evidence="4" type="ORF">FTJAE_13943</name>
</gene>
<keyword evidence="5" id="KW-1185">Reference proteome</keyword>
<protein>
    <recommendedName>
        <fullName evidence="3">Zn(2)-C6 fungal-type domain-containing protein</fullName>
    </recommendedName>
</protein>
<dbReference type="OrthoDB" id="5362630at2759"/>
<feature type="region of interest" description="Disordered" evidence="2">
    <location>
        <begin position="173"/>
        <end position="217"/>
    </location>
</feature>
<dbReference type="InterPro" id="IPR052973">
    <property type="entry name" value="Fungal_sec-metab_reg_TF"/>
</dbReference>
<evidence type="ECO:0000313" key="4">
    <source>
        <dbReference type="EMBL" id="KAF5613335.1"/>
    </source>
</evidence>
<feature type="region of interest" description="Disordered" evidence="2">
    <location>
        <begin position="1"/>
        <end position="38"/>
    </location>
</feature>
<evidence type="ECO:0000259" key="3">
    <source>
        <dbReference type="PROSITE" id="PS00463"/>
    </source>
</evidence>
<feature type="compositionally biased region" description="Polar residues" evidence="2">
    <location>
        <begin position="200"/>
        <end position="215"/>
    </location>
</feature>
<feature type="region of interest" description="Disordered" evidence="2">
    <location>
        <begin position="235"/>
        <end position="280"/>
    </location>
</feature>
<accession>A0A8H5QDD4</accession>
<dbReference type="PROSITE" id="PS00463">
    <property type="entry name" value="ZN2_CY6_FUNGAL_1"/>
    <property type="match status" value="1"/>
</dbReference>
<feature type="domain" description="Zn(2)-C6 fungal-type" evidence="3">
    <location>
        <begin position="284"/>
        <end position="314"/>
    </location>
</feature>
<evidence type="ECO:0000256" key="2">
    <source>
        <dbReference type="SAM" id="MobiDB-lite"/>
    </source>
</evidence>
<evidence type="ECO:0000256" key="1">
    <source>
        <dbReference type="ARBA" id="ARBA00023242"/>
    </source>
</evidence>
<sequence>MSHHYSPKSSVISGPGGGTRSASDVCDNTEPFSYGNGDSRRDHVRFAAELGSAVEETVTSIVTRHGGSGVDKSLAWETIQSLARSKLDGLTGNLIAQGTQGFYTSNNFVSAAGASLFSPENADFMNHDVPFMTDLGAFFPDDQPLGLEDFQTLEVPDFGHAIYDDGPFSQMPISTPSSGTITLPANSPSLQDPWPDGISVESSATGSTHTITTSPAPRHHVVAPQHAGQGLAIPQARHDGSRPQRSFRPPSKRSVAQADRLAQSNTAKLSDKRSRLGRPCQRPSCVRCKIQKRKCHGNAKACESCLSSRYRDLCVPADFKGLRTLLHSLYQTRIQSLLDNVAGWFPIEPSNTVTIEISNGFIPTLQVTLKPYIPFNRDALTHVLFRGTEAGMITPRAESTAYSLEDGTLNPEKIDTYCDSLAFDLALNEGRQTADRNRLASHILMFATTQCAELQEVSSIEGIDLVQLALRFWAMQAVFFKFPWTIEKGASKIGMRPLDIPGCWFGKTLLPRLVNQQLDRAFEIRMDELEREILERLQEMILCRDRSTYWFAIFLTTFILLHSLEKDSWNMHAWEYEKNREGGTRWPLRRDPCDYYGQNKHIADTLTTYFRIVTNGHAPFTLDWTKASNKGLLGESLHTRSLIEGIQEDLQSPQSTYRGELDVANEFRRDDVESLNYHYTKRLILG</sequence>
<feature type="compositionally biased region" description="Polar residues" evidence="2">
    <location>
        <begin position="173"/>
        <end position="190"/>
    </location>
</feature>
<organism evidence="4 5">
    <name type="scientific">Fusarium tjaetaba</name>
    <dbReference type="NCBI Taxonomy" id="1567544"/>
    <lineage>
        <taxon>Eukaryota</taxon>
        <taxon>Fungi</taxon>
        <taxon>Dikarya</taxon>
        <taxon>Ascomycota</taxon>
        <taxon>Pezizomycotina</taxon>
        <taxon>Sordariomycetes</taxon>
        <taxon>Hypocreomycetidae</taxon>
        <taxon>Hypocreales</taxon>
        <taxon>Nectriaceae</taxon>
        <taxon>Fusarium</taxon>
        <taxon>Fusarium fujikuroi species complex</taxon>
    </lineage>
</organism>
<dbReference type="EMBL" id="JAAQRI010000498">
    <property type="protein sequence ID" value="KAF5613335.1"/>
    <property type="molecule type" value="Genomic_DNA"/>
</dbReference>
<reference evidence="4 5" key="1">
    <citation type="submission" date="2020-05" db="EMBL/GenBank/DDBJ databases">
        <title>Identification and distribution of gene clusters putatively required for synthesis of sphingolipid metabolism inhibitors in phylogenetically diverse species of the filamentous fungus Fusarium.</title>
        <authorList>
            <person name="Kim H.-S."/>
            <person name="Busman M."/>
            <person name="Brown D.W."/>
            <person name="Divon H."/>
            <person name="Uhlig S."/>
            <person name="Proctor R.H."/>
        </authorList>
    </citation>
    <scope>NUCLEOTIDE SEQUENCE [LARGE SCALE GENOMIC DNA]</scope>
    <source>
        <strain evidence="4 5">NRRL 66243</strain>
    </source>
</reference>
<dbReference type="CDD" id="cd00067">
    <property type="entry name" value="GAL4"/>
    <property type="match status" value="1"/>
</dbReference>